<evidence type="ECO:0000313" key="5">
    <source>
        <dbReference type="Proteomes" id="UP000050280"/>
    </source>
</evidence>
<dbReference type="Proteomes" id="UP000050280">
    <property type="component" value="Unassembled WGS sequence"/>
</dbReference>
<dbReference type="STRING" id="1300341.I595_2450"/>
<dbReference type="RefSeq" id="WP_054559519.1">
    <property type="nucleotide sequence ID" value="NZ_LDJX01000005.1"/>
</dbReference>
<dbReference type="OrthoDB" id="2168082at2"/>
<dbReference type="PROSITE" id="PS50110">
    <property type="entry name" value="RESPONSE_REGULATORY"/>
    <property type="match status" value="1"/>
</dbReference>
<dbReference type="SMART" id="SM00448">
    <property type="entry name" value="REC"/>
    <property type="match status" value="1"/>
</dbReference>
<dbReference type="Gene3D" id="3.40.50.2300">
    <property type="match status" value="1"/>
</dbReference>
<dbReference type="PATRIC" id="fig|1300341.3.peg.2616"/>
<dbReference type="SUPFAM" id="SSF52172">
    <property type="entry name" value="CheY-like"/>
    <property type="match status" value="1"/>
</dbReference>
<dbReference type="Gene3D" id="2.40.50.1020">
    <property type="entry name" value="LytTr DNA-binding domain"/>
    <property type="match status" value="1"/>
</dbReference>
<comment type="caution">
    <text evidence="4">The sequence shown here is derived from an EMBL/GenBank/DDBJ whole genome shotgun (WGS) entry which is preliminary data.</text>
</comment>
<dbReference type="AlphaFoldDB" id="A0A0P7A443"/>
<name>A0A0P7A443_9FLAO</name>
<proteinExistence type="predicted"/>
<evidence type="ECO:0000259" key="2">
    <source>
        <dbReference type="PROSITE" id="PS50110"/>
    </source>
</evidence>
<reference evidence="4 5" key="1">
    <citation type="submission" date="2015-09" db="EMBL/GenBank/DDBJ databases">
        <title>Genome sequence of the marine flavobacterium Croceitalea dokdonensis DOKDO 023 that contains proton- and sodium-pumping rhodopsins.</title>
        <authorList>
            <person name="Kwon S.-K."/>
            <person name="Lee H.K."/>
            <person name="Kwak M.-J."/>
            <person name="Kim J.F."/>
        </authorList>
    </citation>
    <scope>NUCLEOTIDE SEQUENCE [LARGE SCALE GENOMIC DNA]</scope>
    <source>
        <strain evidence="4 5">DOKDO 023</strain>
    </source>
</reference>
<dbReference type="Pfam" id="PF04397">
    <property type="entry name" value="LytTR"/>
    <property type="match status" value="1"/>
</dbReference>
<feature type="domain" description="Response regulatory" evidence="2">
    <location>
        <begin position="2"/>
        <end position="114"/>
    </location>
</feature>
<dbReference type="PROSITE" id="PS50930">
    <property type="entry name" value="HTH_LYTTR"/>
    <property type="match status" value="1"/>
</dbReference>
<dbReference type="InterPro" id="IPR001789">
    <property type="entry name" value="Sig_transdc_resp-reg_receiver"/>
</dbReference>
<dbReference type="InterPro" id="IPR011006">
    <property type="entry name" value="CheY-like_superfamily"/>
</dbReference>
<dbReference type="GO" id="GO:0000156">
    <property type="term" value="F:phosphorelay response regulator activity"/>
    <property type="evidence" value="ECO:0007669"/>
    <property type="project" value="InterPro"/>
</dbReference>
<sequence length="242" mass="27892">MKSIIVDDENTARAIVKELCNSSGHIEVVGQFPNAVEALKYLNQNEVDLIFLDIHMPMLTGFDFIATLKNPPFIVLTTSDTNFAVEAYQYPFIVDYLVKPVTMERFQTTLMKLKHAGKAILVGNGETTLESEPPKESFGDDHLYINIDRRLIKLKYEDILFIEAKGDYFEIKTLDGQYRVHSTLKKIKEKLPESVFLQIHRSYIINFSKIIDIQDNSVLIERSVIPISRSNRPRLMRRLNLL</sequence>
<keyword evidence="5" id="KW-1185">Reference proteome</keyword>
<evidence type="ECO:0000313" key="4">
    <source>
        <dbReference type="EMBL" id="KPM31186.1"/>
    </source>
</evidence>
<accession>A0A0P7A443</accession>
<protein>
    <submittedName>
        <fullName evidence="4">Two component transcriptional regulator, LytTR family</fullName>
    </submittedName>
</protein>
<feature type="modified residue" description="4-aspartylphosphate" evidence="1">
    <location>
        <position position="53"/>
    </location>
</feature>
<dbReference type="GO" id="GO:0003677">
    <property type="term" value="F:DNA binding"/>
    <property type="evidence" value="ECO:0007669"/>
    <property type="project" value="InterPro"/>
</dbReference>
<keyword evidence="1" id="KW-0597">Phosphoprotein</keyword>
<organism evidence="4 5">
    <name type="scientific">Croceitalea dokdonensis DOKDO 023</name>
    <dbReference type="NCBI Taxonomy" id="1300341"/>
    <lineage>
        <taxon>Bacteria</taxon>
        <taxon>Pseudomonadati</taxon>
        <taxon>Bacteroidota</taxon>
        <taxon>Flavobacteriia</taxon>
        <taxon>Flavobacteriales</taxon>
        <taxon>Flavobacteriaceae</taxon>
        <taxon>Croceitalea</taxon>
    </lineage>
</organism>
<dbReference type="PANTHER" id="PTHR37299:SF1">
    <property type="entry name" value="STAGE 0 SPORULATION PROTEIN A HOMOLOG"/>
    <property type="match status" value="1"/>
</dbReference>
<gene>
    <name evidence="4" type="ORF">I595_2450</name>
</gene>
<feature type="domain" description="HTH LytTR-type" evidence="3">
    <location>
        <begin position="143"/>
        <end position="241"/>
    </location>
</feature>
<dbReference type="EMBL" id="LDJX01000005">
    <property type="protein sequence ID" value="KPM31186.1"/>
    <property type="molecule type" value="Genomic_DNA"/>
</dbReference>
<dbReference type="InterPro" id="IPR046947">
    <property type="entry name" value="LytR-like"/>
</dbReference>
<dbReference type="PANTHER" id="PTHR37299">
    <property type="entry name" value="TRANSCRIPTIONAL REGULATOR-RELATED"/>
    <property type="match status" value="1"/>
</dbReference>
<evidence type="ECO:0000256" key="1">
    <source>
        <dbReference type="PROSITE-ProRule" id="PRU00169"/>
    </source>
</evidence>
<dbReference type="Pfam" id="PF00072">
    <property type="entry name" value="Response_reg"/>
    <property type="match status" value="1"/>
</dbReference>
<dbReference type="SMART" id="SM00850">
    <property type="entry name" value="LytTR"/>
    <property type="match status" value="1"/>
</dbReference>
<evidence type="ECO:0000259" key="3">
    <source>
        <dbReference type="PROSITE" id="PS50930"/>
    </source>
</evidence>
<dbReference type="InterPro" id="IPR007492">
    <property type="entry name" value="LytTR_DNA-bd_dom"/>
</dbReference>